<keyword evidence="2" id="KW-1185">Reference proteome</keyword>
<evidence type="ECO:0000313" key="2">
    <source>
        <dbReference type="Proteomes" id="UP001064048"/>
    </source>
</evidence>
<evidence type="ECO:0000313" key="1">
    <source>
        <dbReference type="EMBL" id="KAI8441668.1"/>
    </source>
</evidence>
<protein>
    <submittedName>
        <fullName evidence="1">Uncharacterized protein</fullName>
    </submittedName>
</protein>
<comment type="caution">
    <text evidence="1">The sequence shown here is derived from an EMBL/GenBank/DDBJ whole genome shotgun (WGS) entry which is preliminary data.</text>
</comment>
<accession>A0ACC0KZ90</accession>
<reference evidence="1 2" key="1">
    <citation type="journal article" date="2022" name="Genome Biol. Evol.">
        <title>The Spruce Budworm Genome: Reconstructing the Evolutionary History of Antifreeze Proteins.</title>
        <authorList>
            <person name="Beliveau C."/>
            <person name="Gagne P."/>
            <person name="Picq S."/>
            <person name="Vernygora O."/>
            <person name="Keeling C.I."/>
            <person name="Pinkney K."/>
            <person name="Doucet D."/>
            <person name="Wen F."/>
            <person name="Johnston J.S."/>
            <person name="Maaroufi H."/>
            <person name="Boyle B."/>
            <person name="Laroche J."/>
            <person name="Dewar K."/>
            <person name="Juretic N."/>
            <person name="Blackburn G."/>
            <person name="Nisole A."/>
            <person name="Brunet B."/>
            <person name="Brandao M."/>
            <person name="Lumley L."/>
            <person name="Duan J."/>
            <person name="Quan G."/>
            <person name="Lucarotti C.J."/>
            <person name="Roe A.D."/>
            <person name="Sperling F.A.H."/>
            <person name="Levesque R.C."/>
            <person name="Cusson M."/>
        </authorList>
    </citation>
    <scope>NUCLEOTIDE SEQUENCE [LARGE SCALE GENOMIC DNA]</scope>
    <source>
        <strain evidence="1">Glfc:IPQL:Cfum</strain>
    </source>
</reference>
<proteinExistence type="predicted"/>
<dbReference type="Proteomes" id="UP001064048">
    <property type="component" value="Chromosome 27"/>
</dbReference>
<name>A0ACC0KZ90_CHOFU</name>
<gene>
    <name evidence="1" type="ORF">MSG28_015212</name>
</gene>
<organism evidence="1 2">
    <name type="scientific">Choristoneura fumiferana</name>
    <name type="common">Spruce budworm moth</name>
    <name type="synonym">Archips fumiferana</name>
    <dbReference type="NCBI Taxonomy" id="7141"/>
    <lineage>
        <taxon>Eukaryota</taxon>
        <taxon>Metazoa</taxon>
        <taxon>Ecdysozoa</taxon>
        <taxon>Arthropoda</taxon>
        <taxon>Hexapoda</taxon>
        <taxon>Insecta</taxon>
        <taxon>Pterygota</taxon>
        <taxon>Neoptera</taxon>
        <taxon>Endopterygota</taxon>
        <taxon>Lepidoptera</taxon>
        <taxon>Glossata</taxon>
        <taxon>Ditrysia</taxon>
        <taxon>Tortricoidea</taxon>
        <taxon>Tortricidae</taxon>
        <taxon>Tortricinae</taxon>
        <taxon>Choristoneura</taxon>
    </lineage>
</organism>
<sequence>MAASVQVPKLKLNDGREIPAIALGTYLGFDANGIIRSENHQLRDIVTRAIDLGFRHFDTSPVYHTEGEIGEGVAGKMSAGVVQRGDVFVTTKLWNTHHRREQVPVALRESLKNLDMNYVDLYLMHWPIGVNEDYSNNDVDFMETWRGLEDVQRLGLAKSIGVSNFNQSQLQRLLNESSIKPAVLQIEVHTQMVQAPLVSFAQSQGLVVMGYSPFGSLVERFGAPKPSSQPLLEELAAKYQKTPAQVVLRWLVDRNIIPMPKTVNSKRLQENINIFDFQLEKEDIEKINGLDTGLRFTLPSFWQDHLYYPFEKVENPIPSPFGK</sequence>
<dbReference type="EMBL" id="CM046127">
    <property type="protein sequence ID" value="KAI8441668.1"/>
    <property type="molecule type" value="Genomic_DNA"/>
</dbReference>